<evidence type="ECO:0008006" key="5">
    <source>
        <dbReference type="Google" id="ProtNLM"/>
    </source>
</evidence>
<dbReference type="Proteomes" id="UP001152759">
    <property type="component" value="Chromosome 5"/>
</dbReference>
<dbReference type="PANTHER" id="PTHR15260">
    <property type="entry name" value="SARCOSPAN"/>
    <property type="match status" value="1"/>
</dbReference>
<reference evidence="3" key="1">
    <citation type="submission" date="2021-12" db="EMBL/GenBank/DDBJ databases">
        <authorList>
            <person name="King R."/>
        </authorList>
    </citation>
    <scope>NUCLEOTIDE SEQUENCE</scope>
</reference>
<feature type="transmembrane region" description="Helical" evidence="2">
    <location>
        <begin position="321"/>
        <end position="346"/>
    </location>
</feature>
<evidence type="ECO:0000313" key="4">
    <source>
        <dbReference type="Proteomes" id="UP001152759"/>
    </source>
</evidence>
<keyword evidence="2" id="KW-0472">Membrane</keyword>
<dbReference type="AlphaFoldDB" id="A0A9P0AEH1"/>
<accession>A0A9P0AEH1</accession>
<dbReference type="PANTHER" id="PTHR15260:SF1">
    <property type="entry name" value="SARCOSPAN"/>
    <property type="match status" value="1"/>
</dbReference>
<keyword evidence="2" id="KW-0812">Transmembrane</keyword>
<feature type="transmembrane region" description="Helical" evidence="2">
    <location>
        <begin position="172"/>
        <end position="192"/>
    </location>
</feature>
<dbReference type="OrthoDB" id="7685256at2759"/>
<gene>
    <name evidence="3" type="ORF">BEMITA_LOCUS8811</name>
</gene>
<name>A0A9P0AEH1_BEMTA</name>
<sequence>MSYPSYCGFARGGLEPELLPPPQTHATMPPSPLTPRANGTGQNQRPLSLYDNLQSSRTNSLMGSGSLCGGMSGGGGCRGGSGSMSVGNLTAIGTKINQSIDNSNSGERLPSQLHNMSTTVPQNISNNTIGGRHAPTRSSLRHSRMIVLNKHGKVPRKYQVPIIYDYKMATSLVILQIILGFVVCSLATWLILWAPRLSVPLIPYWSGIPLALSGVFGVMLMCCFRKDHPGLPLSSCALVFKVLSLLITGVACVACLTAGISAVLHLVFLYDATCQPINTVNTTCVCDGVINPTFEYFDVVTYVFGSSYHYFDLNCLQVRHILTVLLIGSSIANFLASLMLILYIYLHCSCRSGYKYSKISTRSKSQSYLYR</sequence>
<keyword evidence="4" id="KW-1185">Reference proteome</keyword>
<dbReference type="KEGG" id="btab:109042185"/>
<protein>
    <recommendedName>
        <fullName evidence="5">Sarcospan</fullName>
    </recommendedName>
</protein>
<evidence type="ECO:0000256" key="1">
    <source>
        <dbReference type="SAM" id="MobiDB-lite"/>
    </source>
</evidence>
<keyword evidence="2" id="KW-1133">Transmembrane helix</keyword>
<dbReference type="GO" id="GO:0042383">
    <property type="term" value="C:sarcolemma"/>
    <property type="evidence" value="ECO:0007669"/>
    <property type="project" value="TreeGrafter"/>
</dbReference>
<organism evidence="3 4">
    <name type="scientific">Bemisia tabaci</name>
    <name type="common">Sweetpotato whitefly</name>
    <name type="synonym">Aleurodes tabaci</name>
    <dbReference type="NCBI Taxonomy" id="7038"/>
    <lineage>
        <taxon>Eukaryota</taxon>
        <taxon>Metazoa</taxon>
        <taxon>Ecdysozoa</taxon>
        <taxon>Arthropoda</taxon>
        <taxon>Hexapoda</taxon>
        <taxon>Insecta</taxon>
        <taxon>Pterygota</taxon>
        <taxon>Neoptera</taxon>
        <taxon>Paraneoptera</taxon>
        <taxon>Hemiptera</taxon>
        <taxon>Sternorrhyncha</taxon>
        <taxon>Aleyrodoidea</taxon>
        <taxon>Aleyrodidae</taxon>
        <taxon>Aleyrodinae</taxon>
        <taxon>Bemisia</taxon>
    </lineage>
</organism>
<evidence type="ECO:0000256" key="2">
    <source>
        <dbReference type="SAM" id="Phobius"/>
    </source>
</evidence>
<feature type="transmembrane region" description="Helical" evidence="2">
    <location>
        <begin position="245"/>
        <end position="270"/>
    </location>
</feature>
<evidence type="ECO:0000313" key="3">
    <source>
        <dbReference type="EMBL" id="CAH0390050.1"/>
    </source>
</evidence>
<dbReference type="InterPro" id="IPR030429">
    <property type="entry name" value="Sarcospan"/>
</dbReference>
<feature type="compositionally biased region" description="Pro residues" evidence="1">
    <location>
        <begin position="18"/>
        <end position="33"/>
    </location>
</feature>
<feature type="region of interest" description="Disordered" evidence="1">
    <location>
        <begin position="14"/>
        <end position="43"/>
    </location>
</feature>
<proteinExistence type="predicted"/>
<dbReference type="GO" id="GO:0016010">
    <property type="term" value="C:dystrophin-associated glycoprotein complex"/>
    <property type="evidence" value="ECO:0007669"/>
    <property type="project" value="InterPro"/>
</dbReference>
<dbReference type="EMBL" id="OU963866">
    <property type="protein sequence ID" value="CAH0390050.1"/>
    <property type="molecule type" value="Genomic_DNA"/>
</dbReference>
<feature type="transmembrane region" description="Helical" evidence="2">
    <location>
        <begin position="204"/>
        <end position="224"/>
    </location>
</feature>